<dbReference type="Gene3D" id="3.40.50.10950">
    <property type="match status" value="1"/>
</dbReference>
<reference evidence="10" key="1">
    <citation type="submission" date="2021-01" db="EMBL/GenBank/DDBJ databases">
        <authorList>
            <person name="Corre E."/>
            <person name="Pelletier E."/>
            <person name="Niang G."/>
            <person name="Scheremetjew M."/>
            <person name="Finn R."/>
            <person name="Kale V."/>
            <person name="Holt S."/>
            <person name="Cochrane G."/>
            <person name="Meng A."/>
            <person name="Brown T."/>
            <person name="Cohen L."/>
        </authorList>
    </citation>
    <scope>NUCLEOTIDE SEQUENCE</scope>
    <source>
        <strain evidence="10">CCMP1510</strain>
    </source>
</reference>
<accession>A0A7S3JV20</accession>
<dbReference type="InterPro" id="IPR042112">
    <property type="entry name" value="P_AcTrfase_dom2"/>
</dbReference>
<dbReference type="InterPro" id="IPR004614">
    <property type="entry name" value="P_AcTrfase"/>
</dbReference>
<feature type="domain" description="Phosphate acetyl/butaryl transferase" evidence="8">
    <location>
        <begin position="849"/>
        <end position="1180"/>
    </location>
</feature>
<evidence type="ECO:0000259" key="9">
    <source>
        <dbReference type="Pfam" id="PF07085"/>
    </source>
</evidence>
<gene>
    <name evidence="10" type="ORF">ALAG00032_LOCUS4249</name>
</gene>
<evidence type="ECO:0000256" key="3">
    <source>
        <dbReference type="ARBA" id="ARBA00022741"/>
    </source>
</evidence>
<protein>
    <recommendedName>
        <fullName evidence="7">Probable acetate kinase</fullName>
        <ecNumber evidence="7">2.7.2.1</ecNumber>
    </recommendedName>
    <alternativeName>
        <fullName evidence="7">Acetokinase</fullName>
    </alternativeName>
</protein>
<evidence type="ECO:0000256" key="1">
    <source>
        <dbReference type="ARBA" id="ARBA00004989"/>
    </source>
</evidence>
<keyword evidence="3 7" id="KW-0547">Nucleotide-binding</keyword>
<feature type="binding site" evidence="7">
    <location>
        <begin position="311"/>
        <end position="315"/>
    </location>
    <ligand>
        <name>ATP</name>
        <dbReference type="ChEBI" id="CHEBI:30616"/>
    </ligand>
</feature>
<keyword evidence="4 7" id="KW-0418">Kinase</keyword>
<dbReference type="InterPro" id="IPR050500">
    <property type="entry name" value="Phos_Acetyltrans/Butyryltrans"/>
</dbReference>
<dbReference type="NCBIfam" id="TIGR00651">
    <property type="entry name" value="pta"/>
    <property type="match status" value="1"/>
</dbReference>
<evidence type="ECO:0000313" key="10">
    <source>
        <dbReference type="EMBL" id="CAE0363508.1"/>
    </source>
</evidence>
<dbReference type="AlphaFoldDB" id="A0A7S3JV20"/>
<dbReference type="InterPro" id="IPR004372">
    <property type="entry name" value="Ac/propionate_kinase"/>
</dbReference>
<keyword evidence="7" id="KW-0479">Metal-binding</keyword>
<sequence length="1194" mass="129246">MWFEGGEVKAKEILSGKIEKIGGHSLLNVKGGQVIKKEAIEAPDHEAALDCIYTLLKERRMLDLVFVGHRVVHGGADFEGPALLDEKALSIIEKNIPLAPLHNPAALKGIRGAIKAFPELPQIAVFDTAFHMSIPQESHRYAVPKELYTQQGVRKYGFHGTSYGFVLDKVTRHAFEGHNSSSLILTHLGSGSSMCCVRNGKCLDTTMGLTPLEGLVMGTRSGDIDPGIVGYLSRVLKKTPAQVDAMLNKESGLLALSGISADMREIQAAALRGDDDAVFARKVFVERVRKYLGAYLIKLRGECEALIFTGGIGENDAQIRADVCAGLEGFGIDLDPVLNFSVAADKGKDFIRDISTPFSRTKVLIIHSSESEAIALQSANFLHVFEENMKQHQIQMKQAARHTIAAIASGTSRPDLVKLEPSQSNVKLEPIGRGIYMDGVGPISGEEIGLLYQVLPYAPKLGYFRPFADDDDRKLRTIRELFQLTDTPLQSMRGATPSEASEMLTQGREDELLDIVIEKYVEYAADKDFVLVSRGHLGQLGDVFWTAKVAAALSLPVVYVCHDQITPRGFYGGDQVTYHNNPQAYVSRVSEVAARVKEAVDSRGGKLAGVITTIPPGVPQDSVESMFDRVGVYPAAILPFDERFSHIAMSEIAYALNANVLLGRDLLSSQVAKGVVVATRYVPETLETLRNMEPGQLLVTHGERTDLLLAVVMAQQSPDFPPVAGIVLSGSFNGDVCYGSTEERAVGGDGNTSLRRALSILRRVPNAVRIPPVISVDASTYEAASAVHEMRPILLPSSHQKIEAAQILFECHLDSAFRQSLLATVTSEAQSASTEPRRKEAFVTTPKLFQHRLFSKARSQKMTIVLPEGDDRRVVAAAGELVERALCKVVLLGDREAIRRLAIETRVDSALFPVLASTTDPLFEIYDPQADTELRAKMVDGLFNARKHKGVTYDGALTLLREDPNYYGTMLLQLGLADGMVSGACHSTAATMRPPLQIIKMKSGVSIVSSIFFMLLQDGVKIFGDCAININPSADELATIACASAETARAFGLEPRVALLSYATGDSNTGALIDKVRDATTKAREMLPNELFEGPIQFDAAVDPAVALVKFKGKENSVAGKANVCIFPSLDSGNSAYKAVQQASKCVAVGPIMQGMRKPVNDLSRGCTINDIVNTVVVTAVQAQALEAEEAASS</sequence>
<feature type="site" description="Transition state stabilizer" evidence="7">
    <location>
        <position position="220"/>
    </location>
</feature>
<keyword evidence="2 7" id="KW-0808">Transferase</keyword>
<feature type="site" description="Transition state stabilizer" evidence="7">
    <location>
        <position position="159"/>
    </location>
</feature>
<comment type="cofactor">
    <cofactor evidence="7">
        <name>Mg(2+)</name>
        <dbReference type="ChEBI" id="CHEBI:18420"/>
    </cofactor>
</comment>
<dbReference type="GO" id="GO:0006085">
    <property type="term" value="P:acetyl-CoA biosynthetic process"/>
    <property type="evidence" value="ECO:0007669"/>
    <property type="project" value="UniProtKB-UniRule"/>
</dbReference>
<comment type="pathway">
    <text evidence="1">Metabolic intermediate biosynthesis; acetyl-CoA biosynthesis; acetyl-CoA from acetate: step 2/2.</text>
</comment>
<dbReference type="Gene3D" id="3.30.420.40">
    <property type="match status" value="2"/>
</dbReference>
<dbReference type="HAMAP" id="MF_00020">
    <property type="entry name" value="Acetate_kinase"/>
    <property type="match status" value="1"/>
</dbReference>
<dbReference type="NCBIfam" id="NF007233">
    <property type="entry name" value="PRK09653.1"/>
    <property type="match status" value="1"/>
</dbReference>
<evidence type="ECO:0000256" key="7">
    <source>
        <dbReference type="HAMAP-Rule" id="MF_03131"/>
    </source>
</evidence>
<comment type="catalytic activity">
    <reaction evidence="7">
        <text>acetate + ATP = acetyl phosphate + ADP</text>
        <dbReference type="Rhea" id="RHEA:11352"/>
        <dbReference type="ChEBI" id="CHEBI:22191"/>
        <dbReference type="ChEBI" id="CHEBI:30089"/>
        <dbReference type="ChEBI" id="CHEBI:30616"/>
        <dbReference type="ChEBI" id="CHEBI:456216"/>
        <dbReference type="EC" id="2.7.2.1"/>
    </reaction>
</comment>
<feature type="binding site" evidence="7">
    <location>
        <position position="70"/>
    </location>
    <ligand>
        <name>substrate</name>
    </ligand>
</feature>
<feature type="active site" description="Proton donor/acceptor" evidence="7">
    <location>
        <position position="127"/>
    </location>
</feature>
<feature type="binding site" evidence="7">
    <location>
        <begin position="262"/>
        <end position="264"/>
    </location>
    <ligand>
        <name>ATP</name>
        <dbReference type="ChEBI" id="CHEBI:30616"/>
    </ligand>
</feature>
<dbReference type="InterPro" id="IPR010766">
    <property type="entry name" value="DRTGG"/>
</dbReference>
<name>A0A7S3JV20_9STRA</name>
<dbReference type="InterPro" id="IPR028979">
    <property type="entry name" value="Ser_kin/Pase_Hpr-like_N_sf"/>
</dbReference>
<dbReference type="EMBL" id="HBIJ01006050">
    <property type="protein sequence ID" value="CAE0363508.1"/>
    <property type="molecule type" value="Transcribed_RNA"/>
</dbReference>
<dbReference type="GO" id="GO:0000287">
    <property type="term" value="F:magnesium ion binding"/>
    <property type="evidence" value="ECO:0007669"/>
    <property type="project" value="UniProtKB-UniRule"/>
</dbReference>
<dbReference type="Gene3D" id="3.40.50.10750">
    <property type="entry name" value="Isocitrate/Isopropylmalate dehydrogenase-like"/>
    <property type="match status" value="1"/>
</dbReference>
<dbReference type="InterPro" id="IPR000890">
    <property type="entry name" value="Aliphatic_acid_kin_short-chain"/>
</dbReference>
<proteinExistence type="inferred from homology"/>
<dbReference type="Pfam" id="PF07085">
    <property type="entry name" value="DRTGG"/>
    <property type="match status" value="1"/>
</dbReference>
<evidence type="ECO:0000256" key="5">
    <source>
        <dbReference type="ARBA" id="ARBA00022840"/>
    </source>
</evidence>
<dbReference type="InterPro" id="IPR002505">
    <property type="entry name" value="PTA_PTB"/>
</dbReference>
<evidence type="ECO:0000256" key="4">
    <source>
        <dbReference type="ARBA" id="ARBA00022777"/>
    </source>
</evidence>
<keyword evidence="7" id="KW-0460">Magnesium</keyword>
<dbReference type="InterPro" id="IPR043129">
    <property type="entry name" value="ATPase_NBD"/>
</dbReference>
<keyword evidence="6" id="KW-0012">Acyltransferase</keyword>
<dbReference type="SUPFAM" id="SSF75138">
    <property type="entry name" value="HprK N-terminal domain-like"/>
    <property type="match status" value="1"/>
</dbReference>
<organism evidence="10">
    <name type="scientific">Aureoumbra lagunensis</name>
    <dbReference type="NCBI Taxonomy" id="44058"/>
    <lineage>
        <taxon>Eukaryota</taxon>
        <taxon>Sar</taxon>
        <taxon>Stramenopiles</taxon>
        <taxon>Ochrophyta</taxon>
        <taxon>Pelagophyceae</taxon>
        <taxon>Pelagomonadales</taxon>
        <taxon>Aureoumbra</taxon>
    </lineage>
</organism>
<dbReference type="GO" id="GO:0008776">
    <property type="term" value="F:acetate kinase activity"/>
    <property type="evidence" value="ECO:0007669"/>
    <property type="project" value="UniProtKB-UniRule"/>
</dbReference>
<dbReference type="Pfam" id="PF00871">
    <property type="entry name" value="Acetate_kinase"/>
    <property type="match status" value="1"/>
</dbReference>
<evidence type="ECO:0000256" key="2">
    <source>
        <dbReference type="ARBA" id="ARBA00022679"/>
    </source>
</evidence>
<keyword evidence="5 7" id="KW-0067">ATP-binding</keyword>
<dbReference type="PANTHER" id="PTHR43356:SF3">
    <property type="entry name" value="PHOSPHATE ACETYLTRANSFERASE"/>
    <property type="match status" value="1"/>
</dbReference>
<feature type="domain" description="DRTGG" evidence="9">
    <location>
        <begin position="651"/>
        <end position="733"/>
    </location>
</feature>
<dbReference type="Gene3D" id="3.40.1390.20">
    <property type="entry name" value="HprK N-terminal domain-like"/>
    <property type="match status" value="1"/>
</dbReference>
<dbReference type="InterPro" id="IPR023865">
    <property type="entry name" value="Aliphatic_acid_kinase_CS"/>
</dbReference>
<comment type="pathway">
    <text evidence="7">Metabolic intermediate biosynthesis; acetyl-CoA biosynthesis; acetyl-CoA from acetate: step 1/2.</text>
</comment>
<evidence type="ECO:0000256" key="6">
    <source>
        <dbReference type="ARBA" id="ARBA00023315"/>
    </source>
</evidence>
<dbReference type="SUPFAM" id="SSF53067">
    <property type="entry name" value="Actin-like ATPase domain"/>
    <property type="match status" value="2"/>
</dbReference>
<dbReference type="NCBIfam" id="NF004167">
    <property type="entry name" value="PRK05632.1"/>
    <property type="match status" value="1"/>
</dbReference>
<dbReference type="Pfam" id="PF01515">
    <property type="entry name" value="PTA_PTB"/>
    <property type="match status" value="1"/>
</dbReference>
<dbReference type="GO" id="GO:0006082">
    <property type="term" value="P:organic acid metabolic process"/>
    <property type="evidence" value="ECO:0007669"/>
    <property type="project" value="InterPro"/>
</dbReference>
<dbReference type="GO" id="GO:0016407">
    <property type="term" value="F:acetyltransferase activity"/>
    <property type="evidence" value="ECO:0007669"/>
    <property type="project" value="InterPro"/>
</dbReference>
<comment type="similarity">
    <text evidence="7">Belongs to the acetokinase family.</text>
</comment>
<feature type="binding site" evidence="7">
    <location>
        <begin position="187"/>
        <end position="191"/>
    </location>
    <ligand>
        <name>ATP</name>
        <dbReference type="ChEBI" id="CHEBI:30616"/>
    </ligand>
</feature>
<comment type="caution">
    <text evidence="7">Lacks conserved residue(s) required for the propagation of feature annotation.</text>
</comment>
<feature type="binding site" evidence="7">
    <location>
        <position position="370"/>
    </location>
    <ligand>
        <name>Mg(2+)</name>
        <dbReference type="ChEBI" id="CHEBI:18420"/>
    </ligand>
</feature>
<dbReference type="PRINTS" id="PR00471">
    <property type="entry name" value="ACETATEKNASE"/>
</dbReference>
<dbReference type="EC" id="2.7.2.1" evidence="7"/>
<dbReference type="PROSITE" id="PS01076">
    <property type="entry name" value="ACETATE_KINASE_2"/>
    <property type="match status" value="1"/>
</dbReference>
<dbReference type="NCBIfam" id="TIGR00016">
    <property type="entry name" value="ackA"/>
    <property type="match status" value="1"/>
</dbReference>
<evidence type="ECO:0000259" key="8">
    <source>
        <dbReference type="Pfam" id="PF01515"/>
    </source>
</evidence>
<dbReference type="SUPFAM" id="SSF53659">
    <property type="entry name" value="Isocitrate/Isopropylmalate dehydrogenase-like"/>
    <property type="match status" value="1"/>
</dbReference>
<dbReference type="PANTHER" id="PTHR43356">
    <property type="entry name" value="PHOSPHATE ACETYLTRANSFERASE"/>
    <property type="match status" value="1"/>
</dbReference>
<dbReference type="GO" id="GO:0005524">
    <property type="term" value="F:ATP binding"/>
    <property type="evidence" value="ECO:0007669"/>
    <property type="project" value="UniProtKB-KW"/>
</dbReference>
<dbReference type="UniPathway" id="UPA00340">
    <property type="reaction ID" value="UER00458"/>
</dbReference>
<dbReference type="InterPro" id="IPR042113">
    <property type="entry name" value="P_AcTrfase_dom1"/>
</dbReference>